<dbReference type="CDD" id="cd10795">
    <property type="entry name" value="GH57N_MJA1_like"/>
    <property type="match status" value="1"/>
</dbReference>
<feature type="domain" description="Glycoside hydrolase family 57 N-terminal" evidence="4">
    <location>
        <begin position="6"/>
        <end position="289"/>
    </location>
</feature>
<dbReference type="EMBL" id="FUYV01000008">
    <property type="protein sequence ID" value="SKB99595.1"/>
    <property type="molecule type" value="Genomic_DNA"/>
</dbReference>
<dbReference type="Pfam" id="PF03065">
    <property type="entry name" value="Glyco_hydro_57"/>
    <property type="match status" value="1"/>
</dbReference>
<dbReference type="InterPro" id="IPR004300">
    <property type="entry name" value="Glyco_hydro_57_N"/>
</dbReference>
<dbReference type="OrthoDB" id="138256at2"/>
<organism evidence="5 6">
    <name type="scientific">Alkalitalea saponilacus</name>
    <dbReference type="NCBI Taxonomy" id="889453"/>
    <lineage>
        <taxon>Bacteria</taxon>
        <taxon>Pseudomonadati</taxon>
        <taxon>Bacteroidota</taxon>
        <taxon>Bacteroidia</taxon>
        <taxon>Marinilabiliales</taxon>
        <taxon>Marinilabiliaceae</taxon>
        <taxon>Alkalitalea</taxon>
    </lineage>
</organism>
<dbReference type="KEGG" id="asx:CDL62_10240"/>
<keyword evidence="3" id="KW-0175">Coiled coil</keyword>
<dbReference type="PANTHER" id="PTHR36306:SF1">
    <property type="entry name" value="ALPHA-AMYLASE-RELATED"/>
    <property type="match status" value="1"/>
</dbReference>
<proteinExistence type="inferred from homology"/>
<dbReference type="InterPro" id="IPR011330">
    <property type="entry name" value="Glyco_hydro/deAcase_b/a-brl"/>
</dbReference>
<evidence type="ECO:0000259" key="4">
    <source>
        <dbReference type="Pfam" id="PF03065"/>
    </source>
</evidence>
<sequence>MKTICLYFQVHQPFRFRRYRFFDIGNDHYYFDDYSNESIMNKVANDCYIPTNDLLLKMLKKHKGKFKVTFSISGLAIEQFKLYAPEVIDSFKKLSETGMVEFLNETYSHSLVSLTDEEAFKSQVDAHANLMVELFGSKPAIFRNTELIYSDHIGEMVSKMGYKAMLTEGAKHILGWKSPNFLYCNAANPRLKILLKNFKLSDDIAFRFGNRNWCEWPLTASKYISWIKDMEPREEIINLFMDYETFGEHQHRSTGIFQFLENLPSEAFKHKGIGFATPSEIIESHQVVAPVSVPHPISWADEERDLTAWLGNEMQQEAFKKLYALLPKIQQCTDPKILKDWNYLQCSDHFYYMCTKFFSDGDVHAYFNPYETPYEAFINYMNVLSDFSIRLNASVPESNMDQEISNLTDILYKKDETIKKLEDEIKKLRKRRTSAKKTLTVKSKT</sequence>
<accession>A0A1T5FTV4</accession>
<evidence type="ECO:0000313" key="6">
    <source>
        <dbReference type="Proteomes" id="UP000191055"/>
    </source>
</evidence>
<dbReference type="RefSeq" id="WP_079557438.1">
    <property type="nucleotide sequence ID" value="NZ_CP021904.1"/>
</dbReference>
<protein>
    <submittedName>
        <fullName evidence="5">Alpha-amylase</fullName>
    </submittedName>
</protein>
<dbReference type="GO" id="GO:0005975">
    <property type="term" value="P:carbohydrate metabolic process"/>
    <property type="evidence" value="ECO:0007669"/>
    <property type="project" value="InterPro"/>
</dbReference>
<keyword evidence="6" id="KW-1185">Reference proteome</keyword>
<dbReference type="SUPFAM" id="SSF88713">
    <property type="entry name" value="Glycoside hydrolase/deacetylase"/>
    <property type="match status" value="1"/>
</dbReference>
<keyword evidence="2" id="KW-0119">Carbohydrate metabolism</keyword>
<dbReference type="GO" id="GO:0003824">
    <property type="term" value="F:catalytic activity"/>
    <property type="evidence" value="ECO:0007669"/>
    <property type="project" value="InterPro"/>
</dbReference>
<evidence type="ECO:0000313" key="5">
    <source>
        <dbReference type="EMBL" id="SKB99595.1"/>
    </source>
</evidence>
<dbReference type="STRING" id="889453.SAMN03080601_01682"/>
<dbReference type="Proteomes" id="UP000191055">
    <property type="component" value="Unassembled WGS sequence"/>
</dbReference>
<dbReference type="InterPro" id="IPR052046">
    <property type="entry name" value="GH57_Enzymes"/>
</dbReference>
<evidence type="ECO:0000256" key="2">
    <source>
        <dbReference type="ARBA" id="ARBA00023277"/>
    </source>
</evidence>
<evidence type="ECO:0000256" key="1">
    <source>
        <dbReference type="ARBA" id="ARBA00006821"/>
    </source>
</evidence>
<name>A0A1T5FTV4_9BACT</name>
<feature type="coiled-coil region" evidence="3">
    <location>
        <begin position="411"/>
        <end position="438"/>
    </location>
</feature>
<comment type="similarity">
    <text evidence="1">Belongs to the glycosyl hydrolase 57 family.</text>
</comment>
<dbReference type="Gene3D" id="3.20.110.20">
    <property type="match status" value="1"/>
</dbReference>
<dbReference type="AlphaFoldDB" id="A0A1T5FTV4"/>
<evidence type="ECO:0000256" key="3">
    <source>
        <dbReference type="SAM" id="Coils"/>
    </source>
</evidence>
<dbReference type="PANTHER" id="PTHR36306">
    <property type="entry name" value="ALPHA-AMYLASE-RELATED-RELATED"/>
    <property type="match status" value="1"/>
</dbReference>
<reference evidence="5 6" key="1">
    <citation type="submission" date="2017-02" db="EMBL/GenBank/DDBJ databases">
        <authorList>
            <person name="Peterson S.W."/>
        </authorList>
    </citation>
    <scope>NUCLEOTIDE SEQUENCE [LARGE SCALE GENOMIC DNA]</scope>
    <source>
        <strain evidence="5 6">DSM 24412</strain>
    </source>
</reference>
<gene>
    <name evidence="5" type="ORF">SAMN03080601_01682</name>
</gene>